<comment type="caution">
    <text evidence="1">The sequence shown here is derived from an EMBL/GenBank/DDBJ whole genome shotgun (WGS) entry which is preliminary data.</text>
</comment>
<sequence>MHKSLSKFVDRKRSQKIPLPELPPTRCYALTPSPSQEALVFTDASATADSDFFQLLPFELRRKILVEAFGNRTVHIDLVYDHPILPLEDRKITPSLHNRHAYFAPPWLRSQGELWAFKEWYWQGSVCHRESPSVAGTPMAHPLWKDECHRGVDSTWCSFRPGMSMDICCIGVMGWLLSCRQAYVEAIDVLYSTNTIHMASNAMILNLPRLLLPQRLASITSIEMLWNLHPFRESNVNDPLDSDPRAFHCLLQAMPLLFPGLRKLFISFHGDVLPPGKGSNARFEASESAILRPIDEMVGRLNARECHVAVPTSIYVPRKLKATGTGIYLEPSRLRNVWERIWRPLSNSDDQDDDSSSHRGYWLYHGKVDMPWIYKYGEKYPPDDEVL</sequence>
<name>A0ACB8V2D4_9EURO</name>
<organism evidence="1">
    <name type="scientific">Ophidiomyces ophidiicola</name>
    <dbReference type="NCBI Taxonomy" id="1387563"/>
    <lineage>
        <taxon>Eukaryota</taxon>
        <taxon>Fungi</taxon>
        <taxon>Dikarya</taxon>
        <taxon>Ascomycota</taxon>
        <taxon>Pezizomycotina</taxon>
        <taxon>Eurotiomycetes</taxon>
        <taxon>Eurotiomycetidae</taxon>
        <taxon>Onygenales</taxon>
        <taxon>Onygenaceae</taxon>
        <taxon>Ophidiomyces</taxon>
    </lineage>
</organism>
<accession>A0ACB8V2D4</accession>
<gene>
    <name evidence="1" type="ORF">LOY88_001357</name>
</gene>
<protein>
    <submittedName>
        <fullName evidence="1">Uncharacterized protein</fullName>
    </submittedName>
</protein>
<reference evidence="1" key="1">
    <citation type="journal article" date="2022" name="bioRxiv">
        <title>Population genetic analysis of Ophidiomyces ophidiicola, the causative agent of snake fungal disease, indicates recent introductions to the USA.</title>
        <authorList>
            <person name="Ladner J.T."/>
            <person name="Palmer J.M."/>
            <person name="Ettinger C.L."/>
            <person name="Stajich J.E."/>
            <person name="Farrell T.M."/>
            <person name="Glorioso B.M."/>
            <person name="Lawson B."/>
            <person name="Price S.J."/>
            <person name="Stengle A.G."/>
            <person name="Grear D.A."/>
            <person name="Lorch J.M."/>
        </authorList>
    </citation>
    <scope>NUCLEOTIDE SEQUENCE</scope>
    <source>
        <strain evidence="1">NWHC 24266-5</strain>
    </source>
</reference>
<evidence type="ECO:0000313" key="1">
    <source>
        <dbReference type="EMBL" id="KAI2391055.1"/>
    </source>
</evidence>
<dbReference type="EMBL" id="JALBCA010000014">
    <property type="protein sequence ID" value="KAI2391055.1"/>
    <property type="molecule type" value="Genomic_DNA"/>
</dbReference>
<proteinExistence type="predicted"/>